<evidence type="ECO:0000259" key="1">
    <source>
        <dbReference type="Pfam" id="PF14683"/>
    </source>
</evidence>
<proteinExistence type="predicted"/>
<gene>
    <name evidence="2" type="ORF">HRI_001405200</name>
</gene>
<dbReference type="EMBL" id="BSYR01000013">
    <property type="protein sequence ID" value="GMI77359.1"/>
    <property type="molecule type" value="Genomic_DNA"/>
</dbReference>
<organism evidence="2 3">
    <name type="scientific">Hibiscus trionum</name>
    <name type="common">Flower of an hour</name>
    <dbReference type="NCBI Taxonomy" id="183268"/>
    <lineage>
        <taxon>Eukaryota</taxon>
        <taxon>Viridiplantae</taxon>
        <taxon>Streptophyta</taxon>
        <taxon>Embryophyta</taxon>
        <taxon>Tracheophyta</taxon>
        <taxon>Spermatophyta</taxon>
        <taxon>Magnoliopsida</taxon>
        <taxon>eudicotyledons</taxon>
        <taxon>Gunneridae</taxon>
        <taxon>Pentapetalae</taxon>
        <taxon>rosids</taxon>
        <taxon>malvids</taxon>
        <taxon>Malvales</taxon>
        <taxon>Malvaceae</taxon>
        <taxon>Malvoideae</taxon>
        <taxon>Hibiscus</taxon>
    </lineage>
</organism>
<dbReference type="InterPro" id="IPR008979">
    <property type="entry name" value="Galactose-bd-like_sf"/>
</dbReference>
<reference evidence="2" key="1">
    <citation type="submission" date="2023-05" db="EMBL/GenBank/DDBJ databases">
        <title>Genome and transcriptome analyses reveal genes involved in the formation of fine ridges on petal epidermal cells in Hibiscus trionum.</title>
        <authorList>
            <person name="Koshimizu S."/>
            <person name="Masuda S."/>
            <person name="Ishii T."/>
            <person name="Shirasu K."/>
            <person name="Hoshino A."/>
            <person name="Arita M."/>
        </authorList>
    </citation>
    <scope>NUCLEOTIDE SEQUENCE</scope>
    <source>
        <strain evidence="2">Hamamatsu line</strain>
    </source>
</reference>
<dbReference type="AlphaFoldDB" id="A0A9W7LU52"/>
<dbReference type="CDD" id="cd10317">
    <property type="entry name" value="RGL4_C"/>
    <property type="match status" value="1"/>
</dbReference>
<sequence length="124" mass="14017">MDNNNYQGTTWQIRFKLDNVDQSSSYKLRVAIASATFSELQVRINDPKANALFTSGLIGRDNSIARHGIHGLYWLYNVDVPAKLLVQGDNTIFLTQPRSSSPFQGIMYDYIRLEAPPNSTPNHE</sequence>
<name>A0A9W7LU52_HIBTR</name>
<dbReference type="InterPro" id="IPR029411">
    <property type="entry name" value="RG-lyase_III"/>
</dbReference>
<dbReference type="SUPFAM" id="SSF49785">
    <property type="entry name" value="Galactose-binding domain-like"/>
    <property type="match status" value="1"/>
</dbReference>
<dbReference type="Gene3D" id="2.60.120.260">
    <property type="entry name" value="Galactose-binding domain-like"/>
    <property type="match status" value="1"/>
</dbReference>
<dbReference type="PANTHER" id="PTHR32018">
    <property type="entry name" value="RHAMNOGALACTURONATE LYASE FAMILY PROTEIN"/>
    <property type="match status" value="1"/>
</dbReference>
<dbReference type="OrthoDB" id="983929at2759"/>
<dbReference type="PANTHER" id="PTHR32018:SF1">
    <property type="entry name" value="RHAMNOGALACTURONAN ENDOLYASE"/>
    <property type="match status" value="1"/>
</dbReference>
<dbReference type="Pfam" id="PF14683">
    <property type="entry name" value="CBM-like"/>
    <property type="match status" value="1"/>
</dbReference>
<keyword evidence="3" id="KW-1185">Reference proteome</keyword>
<protein>
    <recommendedName>
        <fullName evidence="1">Rhamnogalacturonan lyase domain-containing protein</fullName>
    </recommendedName>
</protein>
<dbReference type="InterPro" id="IPR051850">
    <property type="entry name" value="Polysacch_Lyase_4"/>
</dbReference>
<evidence type="ECO:0000313" key="2">
    <source>
        <dbReference type="EMBL" id="GMI77359.1"/>
    </source>
</evidence>
<feature type="domain" description="Rhamnogalacturonan lyase" evidence="1">
    <location>
        <begin position="8"/>
        <end position="113"/>
    </location>
</feature>
<comment type="caution">
    <text evidence="2">The sequence shown here is derived from an EMBL/GenBank/DDBJ whole genome shotgun (WGS) entry which is preliminary data.</text>
</comment>
<accession>A0A9W7LU52</accession>
<dbReference type="Proteomes" id="UP001165190">
    <property type="component" value="Unassembled WGS sequence"/>
</dbReference>
<evidence type="ECO:0000313" key="3">
    <source>
        <dbReference type="Proteomes" id="UP001165190"/>
    </source>
</evidence>